<dbReference type="SUPFAM" id="SSF50370">
    <property type="entry name" value="Ricin B-like lectins"/>
    <property type="match status" value="1"/>
</dbReference>
<evidence type="ECO:0000259" key="3">
    <source>
        <dbReference type="SMART" id="SM00458"/>
    </source>
</evidence>
<keyword evidence="5" id="KW-1185">Reference proteome</keyword>
<feature type="domain" description="Ricin B lectin" evidence="3">
    <location>
        <begin position="382"/>
        <end position="510"/>
    </location>
</feature>
<feature type="region of interest" description="Disordered" evidence="1">
    <location>
        <begin position="319"/>
        <end position="383"/>
    </location>
</feature>
<keyword evidence="2" id="KW-0472">Membrane</keyword>
<protein>
    <recommendedName>
        <fullName evidence="3">Ricin B lectin domain-containing protein</fullName>
    </recommendedName>
</protein>
<evidence type="ECO:0000313" key="5">
    <source>
        <dbReference type="Proteomes" id="UP001321542"/>
    </source>
</evidence>
<feature type="compositionally biased region" description="Low complexity" evidence="1">
    <location>
        <begin position="319"/>
        <end position="345"/>
    </location>
</feature>
<dbReference type="InterPro" id="IPR000772">
    <property type="entry name" value="Ricin_B_lectin"/>
</dbReference>
<dbReference type="Gene3D" id="2.80.10.50">
    <property type="match status" value="1"/>
</dbReference>
<reference evidence="4 5" key="2">
    <citation type="journal article" date="2023" name="ChemBioChem">
        <title>Acyltransferase Domain Exchange between Two Independent Type I Polyketide Synthases in the Same Producer Strain of Macrolide Antibiotics.</title>
        <authorList>
            <person name="Kudo F."/>
            <person name="Kishikawa K."/>
            <person name="Tsuboi K."/>
            <person name="Kido T."/>
            <person name="Usui T."/>
            <person name="Hashimoto J."/>
            <person name="Shin-Ya K."/>
            <person name="Miyanaga A."/>
            <person name="Eguchi T."/>
        </authorList>
    </citation>
    <scope>NUCLEOTIDE SEQUENCE [LARGE SCALE GENOMIC DNA]</scope>
    <source>
        <strain evidence="4 5">A-8890</strain>
    </source>
</reference>
<evidence type="ECO:0000256" key="1">
    <source>
        <dbReference type="SAM" id="MobiDB-lite"/>
    </source>
</evidence>
<keyword evidence="2" id="KW-0812">Transmembrane</keyword>
<proteinExistence type="predicted"/>
<dbReference type="Proteomes" id="UP001321542">
    <property type="component" value="Chromosome"/>
</dbReference>
<feature type="region of interest" description="Disordered" evidence="1">
    <location>
        <begin position="250"/>
        <end position="290"/>
    </location>
</feature>
<dbReference type="EMBL" id="AP018448">
    <property type="protein sequence ID" value="BBC33728.1"/>
    <property type="molecule type" value="Genomic_DNA"/>
</dbReference>
<sequence length="514" mass="53870">MARSDARLTELLRADTPTVFPALRELRARHHPSVLAYARLCTASEAAARQLAAQVFTTAARETAQGFEPSVPWRHQLLLLAGRSAAAWAGDERAGGLDAGLLVMLNTTGPDGPEPPMLMAFRSLPPRAQGLLWYGFVEREPDDQAAAFLGLTREDVTYEKGPALHTLRQACLRTRLAASDDPRCQDFRRLIEESVRPDTPRHSADLHAHMAHCAHCTGAFEELRALRDAPRAALAEGLLPWGGAAYVRGRESEGQEGGGVGEASAGDAGEGVGEATARDAGGGATKSRRPPSRRFVLTSAVLGVAALALLGFLLFSGDSSSPSPAPAGADAVRTPASPPSVTVPSSPAPSPDPSPSVSRSVESPEPTGPTQSPAPSAQQPGSGYAQVVNVASGLCLDVRGELEKGTDVVTAICTRADTQRWRVDADRGVVQSYADPDFCLDSRGATDDGVGIWECDSVDGDNGRNLRFTVDSRGAIRPAIAPDHAVTPDALGAVSLAEGTGRAGQRWRTGAGPR</sequence>
<dbReference type="RefSeq" id="WP_286253476.1">
    <property type="nucleotide sequence ID" value="NZ_AP018448.1"/>
</dbReference>
<feature type="compositionally biased region" description="Low complexity" evidence="1">
    <location>
        <begin position="355"/>
        <end position="383"/>
    </location>
</feature>
<accession>A0ABM9SBZ8</accession>
<name>A0ABM9SBZ8_9ACTN</name>
<dbReference type="InterPro" id="IPR035992">
    <property type="entry name" value="Ricin_B-like_lectins"/>
</dbReference>
<keyword evidence="2" id="KW-1133">Transmembrane helix</keyword>
<feature type="transmembrane region" description="Helical" evidence="2">
    <location>
        <begin position="295"/>
        <end position="315"/>
    </location>
</feature>
<gene>
    <name evidence="4" type="ORF">SGFS_050220</name>
</gene>
<evidence type="ECO:0000256" key="2">
    <source>
        <dbReference type="SAM" id="Phobius"/>
    </source>
</evidence>
<organism evidence="4 5">
    <name type="scientific">Streptomyces graminofaciens</name>
    <dbReference type="NCBI Taxonomy" id="68212"/>
    <lineage>
        <taxon>Bacteria</taxon>
        <taxon>Bacillati</taxon>
        <taxon>Actinomycetota</taxon>
        <taxon>Actinomycetes</taxon>
        <taxon>Kitasatosporales</taxon>
        <taxon>Streptomycetaceae</taxon>
        <taxon>Streptomyces</taxon>
    </lineage>
</organism>
<dbReference type="SMART" id="SM00458">
    <property type="entry name" value="RICIN"/>
    <property type="match status" value="1"/>
</dbReference>
<evidence type="ECO:0000313" key="4">
    <source>
        <dbReference type="EMBL" id="BBC33728.1"/>
    </source>
</evidence>
<dbReference type="PROSITE" id="PS50231">
    <property type="entry name" value="RICIN_B_LECTIN"/>
    <property type="match status" value="1"/>
</dbReference>
<dbReference type="Pfam" id="PF00652">
    <property type="entry name" value="Ricin_B_lectin"/>
    <property type="match status" value="1"/>
</dbReference>
<reference evidence="4 5" key="1">
    <citation type="journal article" date="2010" name="ChemBioChem">
        <title>Cloning and characterization of the biosynthetic gene cluster of 16-membered macrolide antibiotic FD-891: involvement of a dual functional cytochrome P450 monooxygenase catalyzing epoxidation and hydroxylation.</title>
        <authorList>
            <person name="Kudo F."/>
            <person name="Motegi A."/>
            <person name="Mizoue K."/>
            <person name="Eguchi T."/>
        </authorList>
    </citation>
    <scope>NUCLEOTIDE SEQUENCE [LARGE SCALE GENOMIC DNA]</scope>
    <source>
        <strain evidence="4 5">A-8890</strain>
    </source>
</reference>